<dbReference type="PANTHER" id="PTHR43877">
    <property type="entry name" value="AMINOALKYLPHOSPHONATE N-ACETYLTRANSFERASE-RELATED-RELATED"/>
    <property type="match status" value="1"/>
</dbReference>
<proteinExistence type="predicted"/>
<dbReference type="InterPro" id="IPR016181">
    <property type="entry name" value="Acyl_CoA_acyltransferase"/>
</dbReference>
<evidence type="ECO:0000313" key="4">
    <source>
        <dbReference type="EMBL" id="THV38567.1"/>
    </source>
</evidence>
<dbReference type="SUPFAM" id="SSF55729">
    <property type="entry name" value="Acyl-CoA N-acyltransferases (Nat)"/>
    <property type="match status" value="2"/>
</dbReference>
<sequence length="341" mass="38003">MTDLDIRRLDPRDEAAVKRVHAVMDLVDRHDTPENASVSEQRFARGLEHPPPGSESRFYYAEAGGEVVGYISAYMPTADNRQYLEAELAVHPDRRERGIGSALLDYLLAFANAEERTELIVTARIAWEGGAERSGTGARFLERRGLAAALTEVDRRLTVADLDAETEQRLWDEAAAASGDYDLVSWTGRAPEEYLEGLARIDSRIFEEIPLGDVVLQPRTLDVERIRARDDRSELIRATPVRTIAVHRETGHIAAHTAIYTFAGETDADQAITIVDPDHRGRRLGLGAKLANLRLLRQALPHVELVWAGNADSNAQMVSINDRLGYQVVDALICYKRKQEA</sequence>
<dbReference type="InterPro" id="IPR000182">
    <property type="entry name" value="GNAT_dom"/>
</dbReference>
<keyword evidence="2" id="KW-0012">Acyltransferase</keyword>
<dbReference type="EMBL" id="STGY01000067">
    <property type="protein sequence ID" value="THV38567.1"/>
    <property type="molecule type" value="Genomic_DNA"/>
</dbReference>
<reference evidence="4 5" key="2">
    <citation type="submission" date="2019-05" db="EMBL/GenBank/DDBJ databases">
        <title>Glycomyces buryatensis sp. nov.</title>
        <authorList>
            <person name="Nikitina E."/>
        </authorList>
    </citation>
    <scope>NUCLEOTIDE SEQUENCE [LARGE SCALE GENOMIC DNA]</scope>
    <source>
        <strain evidence="4 5">18</strain>
    </source>
</reference>
<evidence type="ECO:0000256" key="1">
    <source>
        <dbReference type="ARBA" id="ARBA00022679"/>
    </source>
</evidence>
<organism evidence="4 5">
    <name type="scientific">Glycomyces buryatensis</name>
    <dbReference type="NCBI Taxonomy" id="2570927"/>
    <lineage>
        <taxon>Bacteria</taxon>
        <taxon>Bacillati</taxon>
        <taxon>Actinomycetota</taxon>
        <taxon>Actinomycetes</taxon>
        <taxon>Glycomycetales</taxon>
        <taxon>Glycomycetaceae</taxon>
        <taxon>Glycomyces</taxon>
    </lineage>
</organism>
<gene>
    <name evidence="4" type="ORF">FAB82_19200</name>
</gene>
<dbReference type="RefSeq" id="WP_136536150.1">
    <property type="nucleotide sequence ID" value="NZ_STGY01000067.1"/>
</dbReference>
<dbReference type="GO" id="GO:0016747">
    <property type="term" value="F:acyltransferase activity, transferring groups other than amino-acyl groups"/>
    <property type="evidence" value="ECO:0007669"/>
    <property type="project" value="InterPro"/>
</dbReference>
<accession>A0A4S8Q2Z6</accession>
<evidence type="ECO:0000313" key="5">
    <source>
        <dbReference type="Proteomes" id="UP000308760"/>
    </source>
</evidence>
<name>A0A4S8Q2Z6_9ACTN</name>
<dbReference type="Pfam" id="PF00583">
    <property type="entry name" value="Acetyltransf_1"/>
    <property type="match status" value="1"/>
</dbReference>
<dbReference type="Gene3D" id="3.40.630.30">
    <property type="match status" value="1"/>
</dbReference>
<dbReference type="OrthoDB" id="4119890at2"/>
<keyword evidence="1 4" id="KW-0808">Transferase</keyword>
<protein>
    <submittedName>
        <fullName evidence="4">GNAT family N-acetyltransferase</fullName>
    </submittedName>
</protein>
<comment type="caution">
    <text evidence="4">The sequence shown here is derived from an EMBL/GenBank/DDBJ whole genome shotgun (WGS) entry which is preliminary data.</text>
</comment>
<dbReference type="AlphaFoldDB" id="A0A4S8Q2Z6"/>
<reference evidence="5" key="1">
    <citation type="submission" date="2019-04" db="EMBL/GenBank/DDBJ databases">
        <title>Nocardioides xinjiangensis sp. nov.</title>
        <authorList>
            <person name="Liu S."/>
        </authorList>
    </citation>
    <scope>NUCLEOTIDE SEQUENCE [LARGE SCALE GENOMIC DNA]</scope>
    <source>
        <strain evidence="5">18</strain>
    </source>
</reference>
<dbReference type="CDD" id="cd04301">
    <property type="entry name" value="NAT_SF"/>
    <property type="match status" value="1"/>
</dbReference>
<evidence type="ECO:0000256" key="2">
    <source>
        <dbReference type="ARBA" id="ARBA00023315"/>
    </source>
</evidence>
<dbReference type="InterPro" id="IPR050832">
    <property type="entry name" value="Bact_Acetyltransf"/>
</dbReference>
<dbReference type="Proteomes" id="UP000308760">
    <property type="component" value="Unassembled WGS sequence"/>
</dbReference>
<feature type="domain" description="N-acetyltransferase" evidence="3">
    <location>
        <begin position="4"/>
        <end position="160"/>
    </location>
</feature>
<evidence type="ECO:0000259" key="3">
    <source>
        <dbReference type="PROSITE" id="PS51186"/>
    </source>
</evidence>
<keyword evidence="5" id="KW-1185">Reference proteome</keyword>
<dbReference type="PROSITE" id="PS51186">
    <property type="entry name" value="GNAT"/>
    <property type="match status" value="1"/>
</dbReference>